<protein>
    <submittedName>
        <fullName evidence="2">Uncharacterized protein</fullName>
    </submittedName>
</protein>
<evidence type="ECO:0000256" key="1">
    <source>
        <dbReference type="SAM" id="MobiDB-lite"/>
    </source>
</evidence>
<proteinExistence type="predicted"/>
<dbReference type="AlphaFoldDB" id="A0A517YCY6"/>
<dbReference type="EMBL" id="CP036274">
    <property type="protein sequence ID" value="QDU28107.1"/>
    <property type="molecule type" value="Genomic_DNA"/>
</dbReference>
<dbReference type="KEGG" id="aagg:ETAA8_32000"/>
<dbReference type="OrthoDB" id="263024at2"/>
<reference evidence="2 3" key="1">
    <citation type="submission" date="2019-02" db="EMBL/GenBank/DDBJ databases">
        <title>Deep-cultivation of Planctomycetes and their phenomic and genomic characterization uncovers novel biology.</title>
        <authorList>
            <person name="Wiegand S."/>
            <person name="Jogler M."/>
            <person name="Boedeker C."/>
            <person name="Pinto D."/>
            <person name="Vollmers J."/>
            <person name="Rivas-Marin E."/>
            <person name="Kohn T."/>
            <person name="Peeters S.H."/>
            <person name="Heuer A."/>
            <person name="Rast P."/>
            <person name="Oberbeckmann S."/>
            <person name="Bunk B."/>
            <person name="Jeske O."/>
            <person name="Meyerdierks A."/>
            <person name="Storesund J.E."/>
            <person name="Kallscheuer N."/>
            <person name="Luecker S."/>
            <person name="Lage O.M."/>
            <person name="Pohl T."/>
            <person name="Merkel B.J."/>
            <person name="Hornburger P."/>
            <person name="Mueller R.-W."/>
            <person name="Bruemmer F."/>
            <person name="Labrenz M."/>
            <person name="Spormann A.M."/>
            <person name="Op den Camp H."/>
            <person name="Overmann J."/>
            <person name="Amann R."/>
            <person name="Jetten M.S.M."/>
            <person name="Mascher T."/>
            <person name="Medema M.H."/>
            <person name="Devos D.P."/>
            <person name="Kaster A.-K."/>
            <person name="Ovreas L."/>
            <person name="Rohde M."/>
            <person name="Galperin M.Y."/>
            <person name="Jogler C."/>
        </authorList>
    </citation>
    <scope>NUCLEOTIDE SEQUENCE [LARGE SCALE GENOMIC DNA]</scope>
    <source>
        <strain evidence="2 3">ETA_A8</strain>
    </source>
</reference>
<sequence>MATGSAPKTVRKGKPTPIWMKILLGTLGLFALGLTATVVVWMFGSVYGTEICAESLERRSYFFLEIPLIRLQVRGIEYSPITNDLAGHLATSKLVSVPAANKKTWHSITSGRGVLGLRTGDPEILVRYLEAKDANSELAWLAWTKDNPKLAAPIWKGVTDLALAGEYTTIPDVLELTQSATDVDKTTAAVGKVVSSVIKKAAPKPGKSAEPKADEKKQPAESAKITEEDKPTKK</sequence>
<dbReference type="Proteomes" id="UP000315017">
    <property type="component" value="Chromosome"/>
</dbReference>
<feature type="region of interest" description="Disordered" evidence="1">
    <location>
        <begin position="200"/>
        <end position="234"/>
    </location>
</feature>
<evidence type="ECO:0000313" key="2">
    <source>
        <dbReference type="EMBL" id="QDU28107.1"/>
    </source>
</evidence>
<dbReference type="RefSeq" id="WP_145089845.1">
    <property type="nucleotide sequence ID" value="NZ_CP036274.1"/>
</dbReference>
<accession>A0A517YCY6</accession>
<organism evidence="2 3">
    <name type="scientific">Anatilimnocola aggregata</name>
    <dbReference type="NCBI Taxonomy" id="2528021"/>
    <lineage>
        <taxon>Bacteria</taxon>
        <taxon>Pseudomonadati</taxon>
        <taxon>Planctomycetota</taxon>
        <taxon>Planctomycetia</taxon>
        <taxon>Pirellulales</taxon>
        <taxon>Pirellulaceae</taxon>
        <taxon>Anatilimnocola</taxon>
    </lineage>
</organism>
<feature type="compositionally biased region" description="Basic and acidic residues" evidence="1">
    <location>
        <begin position="207"/>
        <end position="234"/>
    </location>
</feature>
<gene>
    <name evidence="2" type="ORF">ETAA8_32000</name>
</gene>
<name>A0A517YCY6_9BACT</name>
<evidence type="ECO:0000313" key="3">
    <source>
        <dbReference type="Proteomes" id="UP000315017"/>
    </source>
</evidence>
<keyword evidence="3" id="KW-1185">Reference proteome</keyword>